<dbReference type="InterPro" id="IPR016181">
    <property type="entry name" value="Acyl_CoA_acyltransferase"/>
</dbReference>
<dbReference type="RefSeq" id="WP_175176654.1">
    <property type="nucleotide sequence ID" value="NZ_CADIJX010000005.1"/>
</dbReference>
<name>A0A6S6ZHN1_9BURK</name>
<sequence length="185" mass="20549">MNSPAESRAPDGAILVDCSHERHADQILAIFNDAIATSTALYDYKPRPREAMLGWFQAKQQGGFPVVGFENEAGELMAFASYGTFRAWPAYKYSVEHSVYVDGRFRGMGLGEALMRVLIERARARQVHVLIGGIDAANQGSIRLHEKLGFNHAGTIKEAGFKFGRWLDLAFYQLTLDTPERPVDG</sequence>
<dbReference type="EMBL" id="CADIJX010000005">
    <property type="protein sequence ID" value="CAB3680792.1"/>
    <property type="molecule type" value="Genomic_DNA"/>
</dbReference>
<dbReference type="GO" id="GO:0016747">
    <property type="term" value="F:acyltransferase activity, transferring groups other than amino-acyl groups"/>
    <property type="evidence" value="ECO:0007669"/>
    <property type="project" value="InterPro"/>
</dbReference>
<dbReference type="Proteomes" id="UP000494108">
    <property type="component" value="Unassembled WGS sequence"/>
</dbReference>
<dbReference type="PANTHER" id="PTHR43072:SF23">
    <property type="entry name" value="UPF0039 PROTEIN C11D3.02C"/>
    <property type="match status" value="1"/>
</dbReference>
<evidence type="ECO:0000313" key="7">
    <source>
        <dbReference type="Proteomes" id="UP000494108"/>
    </source>
</evidence>
<evidence type="ECO:0000256" key="1">
    <source>
        <dbReference type="ARBA" id="ARBA00022679"/>
    </source>
</evidence>
<dbReference type="InterPro" id="IPR000182">
    <property type="entry name" value="GNAT_dom"/>
</dbReference>
<comment type="catalytic activity">
    <reaction evidence="3">
        <text>L-methionine sulfoximine + acetyl-CoA = N-acetyl-L-methionine sulfoximine + CoA + H(+)</text>
        <dbReference type="Rhea" id="RHEA:47660"/>
        <dbReference type="ChEBI" id="CHEBI:15378"/>
        <dbReference type="ChEBI" id="CHEBI:57287"/>
        <dbReference type="ChEBI" id="CHEBI:57288"/>
        <dbReference type="ChEBI" id="CHEBI:87826"/>
        <dbReference type="ChEBI" id="CHEBI:87827"/>
    </reaction>
</comment>
<keyword evidence="2 6" id="KW-0012">Acyltransferase</keyword>
<dbReference type="CDD" id="cd04301">
    <property type="entry name" value="NAT_SF"/>
    <property type="match status" value="1"/>
</dbReference>
<reference evidence="6 7" key="1">
    <citation type="submission" date="2020-04" db="EMBL/GenBank/DDBJ databases">
        <authorList>
            <person name="De Canck E."/>
        </authorList>
    </citation>
    <scope>NUCLEOTIDE SEQUENCE [LARGE SCALE GENOMIC DNA]</scope>
    <source>
        <strain evidence="6 7">LMG 3431</strain>
    </source>
</reference>
<dbReference type="Gene3D" id="3.40.630.30">
    <property type="match status" value="1"/>
</dbReference>
<keyword evidence="1 6" id="KW-0808">Transferase</keyword>
<dbReference type="PANTHER" id="PTHR43072">
    <property type="entry name" value="N-ACETYLTRANSFERASE"/>
    <property type="match status" value="1"/>
</dbReference>
<evidence type="ECO:0000313" key="6">
    <source>
        <dbReference type="EMBL" id="CAB3680792.1"/>
    </source>
</evidence>
<evidence type="ECO:0000259" key="5">
    <source>
        <dbReference type="PROSITE" id="PS51186"/>
    </source>
</evidence>
<evidence type="ECO:0000256" key="2">
    <source>
        <dbReference type="ARBA" id="ARBA00023315"/>
    </source>
</evidence>
<comment type="catalytic activity">
    <reaction evidence="4">
        <text>L-methionine sulfone + acetyl-CoA = N-acetyl-L-methionine sulfone + CoA + H(+)</text>
        <dbReference type="Rhea" id="RHEA:47656"/>
        <dbReference type="ChEBI" id="CHEBI:15378"/>
        <dbReference type="ChEBI" id="CHEBI:57287"/>
        <dbReference type="ChEBI" id="CHEBI:57288"/>
        <dbReference type="ChEBI" id="CHEBI:87824"/>
        <dbReference type="ChEBI" id="CHEBI:87825"/>
    </reaction>
</comment>
<dbReference type="PROSITE" id="PS51186">
    <property type="entry name" value="GNAT"/>
    <property type="match status" value="1"/>
</dbReference>
<accession>A0A6S6ZHN1</accession>
<organism evidence="6 7">
    <name type="scientific">Achromobacter pestifer</name>
    <dbReference type="NCBI Taxonomy" id="1353889"/>
    <lineage>
        <taxon>Bacteria</taxon>
        <taxon>Pseudomonadati</taxon>
        <taxon>Pseudomonadota</taxon>
        <taxon>Betaproteobacteria</taxon>
        <taxon>Burkholderiales</taxon>
        <taxon>Alcaligenaceae</taxon>
        <taxon>Achromobacter</taxon>
    </lineage>
</organism>
<keyword evidence="7" id="KW-1185">Reference proteome</keyword>
<dbReference type="Pfam" id="PF00583">
    <property type="entry name" value="Acetyltransf_1"/>
    <property type="match status" value="1"/>
</dbReference>
<protein>
    <submittedName>
        <fullName evidence="6">L-methionine sulfoximine/L-methionine sulfone acetyltransferase</fullName>
        <ecNumber evidence="6">2.3.1.-</ecNumber>
    </submittedName>
</protein>
<dbReference type="SUPFAM" id="SSF55729">
    <property type="entry name" value="Acyl-CoA N-acyltransferases (Nat)"/>
    <property type="match status" value="1"/>
</dbReference>
<evidence type="ECO:0000256" key="3">
    <source>
        <dbReference type="ARBA" id="ARBA00050603"/>
    </source>
</evidence>
<gene>
    <name evidence="6" type="ORF">LMG3431_04360</name>
</gene>
<evidence type="ECO:0000256" key="4">
    <source>
        <dbReference type="ARBA" id="ARBA00051334"/>
    </source>
</evidence>
<dbReference type="AlphaFoldDB" id="A0A6S6ZHN1"/>
<proteinExistence type="predicted"/>
<feature type="domain" description="N-acetyltransferase" evidence="5">
    <location>
        <begin position="14"/>
        <end position="172"/>
    </location>
</feature>
<dbReference type="EC" id="2.3.1.-" evidence="6"/>
<dbReference type="FunFam" id="3.40.630.30:FF:000026">
    <property type="entry name" value="Phosphinothricin acetyltransferase"/>
    <property type="match status" value="1"/>
</dbReference>